<dbReference type="PANTHER" id="PTHR43355:SF2">
    <property type="entry name" value="FLAVIN REDUCTASE (NADPH)"/>
    <property type="match status" value="1"/>
</dbReference>
<accession>A0A7K0CGB9</accession>
<gene>
    <name evidence="2" type="ORF">SRB5_26520</name>
</gene>
<evidence type="ECO:0000313" key="2">
    <source>
        <dbReference type="EMBL" id="MQY12517.1"/>
    </source>
</evidence>
<dbReference type="EMBL" id="WEGJ01000007">
    <property type="protein sequence ID" value="MQY12517.1"/>
    <property type="molecule type" value="Genomic_DNA"/>
</dbReference>
<dbReference type="RefSeq" id="WP_153452144.1">
    <property type="nucleotide sequence ID" value="NZ_WEGJ01000007.1"/>
</dbReference>
<protein>
    <recommendedName>
        <fullName evidence="1">NAD(P)-binding domain-containing protein</fullName>
    </recommendedName>
</protein>
<dbReference type="AlphaFoldDB" id="A0A7K0CGB9"/>
<name>A0A7K0CGB9_9ACTN</name>
<sequence>MSKIAVIGAGGRVGRRIVGEAVRRGHDVTPVVRDPARYEGAVRGDVTDPASVAAAVAGHDAVVSSVYTPGVPSGEFFPASARALLAGLTEAGVGRLVVVGLLSTLTGEDGRMMLDDPSAPAEAREFSLGRAAELAVYREHAGPVDWVIVNPPLLLDYEGADTGSYTAVPERYTAGPLGRISPADLALAVVDRINTPGPLRTQISVAS</sequence>
<proteinExistence type="predicted"/>
<dbReference type="Pfam" id="PF13460">
    <property type="entry name" value="NAD_binding_10"/>
    <property type="match status" value="1"/>
</dbReference>
<dbReference type="Gene3D" id="3.40.50.720">
    <property type="entry name" value="NAD(P)-binding Rossmann-like Domain"/>
    <property type="match status" value="1"/>
</dbReference>
<dbReference type="GO" id="GO:0016646">
    <property type="term" value="F:oxidoreductase activity, acting on the CH-NH group of donors, NAD or NADP as acceptor"/>
    <property type="evidence" value="ECO:0007669"/>
    <property type="project" value="TreeGrafter"/>
</dbReference>
<dbReference type="Proteomes" id="UP000466345">
    <property type="component" value="Unassembled WGS sequence"/>
</dbReference>
<dbReference type="SUPFAM" id="SSF51735">
    <property type="entry name" value="NAD(P)-binding Rossmann-fold domains"/>
    <property type="match status" value="1"/>
</dbReference>
<dbReference type="PANTHER" id="PTHR43355">
    <property type="entry name" value="FLAVIN REDUCTASE (NADPH)"/>
    <property type="match status" value="1"/>
</dbReference>
<feature type="domain" description="NAD(P)-binding" evidence="1">
    <location>
        <begin position="8"/>
        <end position="196"/>
    </location>
</feature>
<dbReference type="InterPro" id="IPR036291">
    <property type="entry name" value="NAD(P)-bd_dom_sf"/>
</dbReference>
<evidence type="ECO:0000259" key="1">
    <source>
        <dbReference type="Pfam" id="PF13460"/>
    </source>
</evidence>
<comment type="caution">
    <text evidence="2">The sequence shown here is derived from an EMBL/GenBank/DDBJ whole genome shotgun (WGS) entry which is preliminary data.</text>
</comment>
<evidence type="ECO:0000313" key="3">
    <source>
        <dbReference type="Proteomes" id="UP000466345"/>
    </source>
</evidence>
<dbReference type="InterPro" id="IPR016040">
    <property type="entry name" value="NAD(P)-bd_dom"/>
</dbReference>
<reference evidence="2 3" key="1">
    <citation type="submission" date="2019-10" db="EMBL/GenBank/DDBJ databases">
        <title>Streptomyces smaragdinus sp. nov. and Streptomyces fabii sp. nov., isolated from the gut of fungus growing-termite Macrotermes natalensis.</title>
        <authorList>
            <person name="Schwitalla J."/>
            <person name="Benndorf R."/>
            <person name="Martin K."/>
            <person name="De Beer W."/>
            <person name="Kaster A.-K."/>
            <person name="Vollmers J."/>
            <person name="Poulsen M."/>
            <person name="Beemelmanns C."/>
        </authorList>
    </citation>
    <scope>NUCLEOTIDE SEQUENCE [LARGE SCALE GENOMIC DNA]</scope>
    <source>
        <strain evidence="2 3">RB5</strain>
    </source>
</reference>
<keyword evidence="3" id="KW-1185">Reference proteome</keyword>
<dbReference type="InterPro" id="IPR051606">
    <property type="entry name" value="Polyketide_Oxido-like"/>
</dbReference>
<dbReference type="OrthoDB" id="3191258at2"/>
<organism evidence="2 3">
    <name type="scientific">Streptomyces smaragdinus</name>
    <dbReference type="NCBI Taxonomy" id="2585196"/>
    <lineage>
        <taxon>Bacteria</taxon>
        <taxon>Bacillati</taxon>
        <taxon>Actinomycetota</taxon>
        <taxon>Actinomycetes</taxon>
        <taxon>Kitasatosporales</taxon>
        <taxon>Streptomycetaceae</taxon>
        <taxon>Streptomyces</taxon>
    </lineage>
</organism>